<dbReference type="EMBL" id="CP042806">
    <property type="protein sequence ID" value="QEE28002.1"/>
    <property type="molecule type" value="Genomic_DNA"/>
</dbReference>
<dbReference type="OrthoDB" id="182205at2"/>
<keyword evidence="2" id="KW-1185">Reference proteome</keyword>
<dbReference type="InterPro" id="IPR010581">
    <property type="entry name" value="DUF1152"/>
</dbReference>
<evidence type="ECO:0000313" key="2">
    <source>
        <dbReference type="Proteomes" id="UP000321820"/>
    </source>
</evidence>
<reference evidence="1 2" key="1">
    <citation type="submission" date="2019-08" db="EMBL/GenBank/DDBJ databases">
        <title>Complete genome sequence of Terriglobus albidus strain ORNL.</title>
        <authorList>
            <person name="Podar M."/>
        </authorList>
    </citation>
    <scope>NUCLEOTIDE SEQUENCE [LARGE SCALE GENOMIC DNA]</scope>
    <source>
        <strain evidence="1 2">ORNL</strain>
    </source>
</reference>
<organism evidence="1 2">
    <name type="scientific">Terriglobus albidus</name>
    <dbReference type="NCBI Taxonomy" id="1592106"/>
    <lineage>
        <taxon>Bacteria</taxon>
        <taxon>Pseudomonadati</taxon>
        <taxon>Acidobacteriota</taxon>
        <taxon>Terriglobia</taxon>
        <taxon>Terriglobales</taxon>
        <taxon>Acidobacteriaceae</taxon>
        <taxon>Terriglobus</taxon>
    </lineage>
</organism>
<proteinExistence type="predicted"/>
<dbReference type="Pfam" id="PF06626">
    <property type="entry name" value="DUF1152"/>
    <property type="match status" value="1"/>
</dbReference>
<name>A0A5B9E6U7_9BACT</name>
<protein>
    <submittedName>
        <fullName evidence="1">DUF1152 domain-containing protein</fullName>
    </submittedName>
</protein>
<accession>A0A5B9E6U7</accession>
<dbReference type="KEGG" id="talb:FTW19_08335"/>
<dbReference type="Proteomes" id="UP000321820">
    <property type="component" value="Chromosome"/>
</dbReference>
<sequence length="315" mass="34356">MDKLYLPTALEDSRRVLVAGAGGGFDVYVGLPIYERLKSMGKTVFLANLSFAQLRATTAVELHPALFEVNLNTKGEETYLPERSLARFLSQRFQEPLSVYAIDNVGAKPVRAAYAHLASMLDIDAVMLVDGGTDILLRGDEASLGTPAEDAVSLSGVHSLDIPTRILACLGFGIDTFHGVCHASWLENVAALTAVGAFLGAGALIAKMPEVQLYLDAVSHSELETPSRASIVNACIASAIEGQFGNFHRSRRTRSSELFISPLMTLLWTFDLETVAKRNLYLDTLRETETNREVLLAIEGFQATVRSRPPQRIPY</sequence>
<gene>
    <name evidence="1" type="ORF">FTW19_08335</name>
</gene>
<dbReference type="RefSeq" id="WP_147647192.1">
    <property type="nucleotide sequence ID" value="NZ_CP042806.1"/>
</dbReference>
<evidence type="ECO:0000313" key="1">
    <source>
        <dbReference type="EMBL" id="QEE28002.1"/>
    </source>
</evidence>
<dbReference type="AlphaFoldDB" id="A0A5B9E6U7"/>